<dbReference type="RefSeq" id="WP_013422306.1">
    <property type="nucleotide sequence ID" value="NC_014666.1"/>
</dbReference>
<dbReference type="eggNOG" id="ENOG502ZBHY">
    <property type="taxonomic scope" value="Bacteria"/>
</dbReference>
<gene>
    <name evidence="2" type="ordered locus">FraEuI1c_1112</name>
</gene>
<feature type="region of interest" description="Disordered" evidence="1">
    <location>
        <begin position="320"/>
        <end position="375"/>
    </location>
</feature>
<dbReference type="STRING" id="298654.FraEuI1c_1112"/>
<reference evidence="2 3" key="1">
    <citation type="submission" date="2010-10" db="EMBL/GenBank/DDBJ databases">
        <title>Complete sequence of Frankia sp. EuI1c.</title>
        <authorList>
            <consortium name="US DOE Joint Genome Institute"/>
            <person name="Lucas S."/>
            <person name="Copeland A."/>
            <person name="Lapidus A."/>
            <person name="Cheng J.-F."/>
            <person name="Bruce D."/>
            <person name="Goodwin L."/>
            <person name="Pitluck S."/>
            <person name="Chertkov O."/>
            <person name="Detter J.C."/>
            <person name="Han C."/>
            <person name="Tapia R."/>
            <person name="Land M."/>
            <person name="Hauser L."/>
            <person name="Jeffries C."/>
            <person name="Kyrpides N."/>
            <person name="Ivanova N."/>
            <person name="Mikhailova N."/>
            <person name="Beauchemin N."/>
            <person name="Sen A."/>
            <person name="Sur S.A."/>
            <person name="Gtari M."/>
            <person name="Wall L."/>
            <person name="Tisa L."/>
            <person name="Woyke T."/>
        </authorList>
    </citation>
    <scope>NUCLEOTIDE SEQUENCE [LARGE SCALE GENOMIC DNA]</scope>
    <source>
        <strain evidence="3">DSM 45817 / CECT 9037 / EuI1c</strain>
    </source>
</reference>
<keyword evidence="3" id="KW-1185">Reference proteome</keyword>
<evidence type="ECO:0000313" key="2">
    <source>
        <dbReference type="EMBL" id="ADP79185.1"/>
    </source>
</evidence>
<dbReference type="OrthoDB" id="3218246at2"/>
<proteinExistence type="predicted"/>
<dbReference type="HOGENOM" id="CLU_369967_0_0_11"/>
<dbReference type="AlphaFoldDB" id="E3J049"/>
<protein>
    <submittedName>
        <fullName evidence="2">Uncharacterized protein</fullName>
    </submittedName>
</protein>
<evidence type="ECO:0000256" key="1">
    <source>
        <dbReference type="SAM" id="MobiDB-lite"/>
    </source>
</evidence>
<dbReference type="EMBL" id="CP002299">
    <property type="protein sequence ID" value="ADP79185.1"/>
    <property type="molecule type" value="Genomic_DNA"/>
</dbReference>
<accession>E3J049</accession>
<dbReference type="KEGG" id="fri:FraEuI1c_1112"/>
<evidence type="ECO:0000313" key="3">
    <source>
        <dbReference type="Proteomes" id="UP000002484"/>
    </source>
</evidence>
<sequence length="752" mass="79626">MGPFDANDYRSRVLGPIHARGGVEHSDPFEIYDIPLAEATTLDDAAVSAQIDAVWAFWQRSRDHPRYRGVIDALLRQHPELAAALRGQRARVELAQVVAQARAEREDERFATVAAAADRLVERFGGLPEDKIPGLRLIATGAGVDAAEFDRRIAGYPRVPAGTPERTTRRSVPRQVLRQVRADLDELGRIVGEDAPRSLFDLLGVPPGSDQATIRSARDGAATRNRARRPDRRRALIDDLLAAVTTLLLDGDPEAYLDALAAAAADLLRPRLAAVLLVEDRLLPADAALLVTAARGEGLDRARAEAVVRALAREAGVDDAAITQVPDQEHAQGSAPDRRTGSTPARGTAREPGAASGHTSPAAATPGRSRHGSDQDWREILEQARVLLDAGAPIAAHERLAHALEIAGTATPPIRALGEAIESVIRQAHEGWARLTQAVAAHRLDQARQLAAELSRIARDVPGPDGADLAAVTVEVEERHQRAGELLAAAAAAAPADRAALAMAALELAADSDEARALLLEGLLPPGALAVRRAAGAVEVSWVPSPTPGVHYRVLRIGTDGSSRAVGVTATTRIDDGGVPAEAALPGYEVRAGIAGVWSQPAVWQGPAAEELAAETITEPAAGPTAQAADTIDPEDESTRLLTRTPADSLEPARDLAVVAGRLQWTWPDGCTEVIVTWRPDAPPIAANDPVAGFRKVTNARYELDDGLPLPAARPLYIAIFGCVRDRAGQLIVASIAAPPARRLLPARDRLA</sequence>
<dbReference type="Proteomes" id="UP000002484">
    <property type="component" value="Chromosome"/>
</dbReference>
<organism evidence="2 3">
    <name type="scientific">Pseudofrankia inefficax (strain DSM 45817 / CECT 9037 / DDB 130130 / EuI1c)</name>
    <name type="common">Frankia inefficax</name>
    <dbReference type="NCBI Taxonomy" id="298654"/>
    <lineage>
        <taxon>Bacteria</taxon>
        <taxon>Bacillati</taxon>
        <taxon>Actinomycetota</taxon>
        <taxon>Actinomycetes</taxon>
        <taxon>Frankiales</taxon>
        <taxon>Frankiaceae</taxon>
        <taxon>Pseudofrankia</taxon>
    </lineage>
</organism>
<name>E3J049_PSEI1</name>
<dbReference type="InParanoid" id="E3J049"/>